<dbReference type="STRING" id="592050.SAMN05421875_1682"/>
<reference evidence="2" key="1">
    <citation type="submission" date="2016-10" db="EMBL/GenBank/DDBJ databases">
        <authorList>
            <person name="Varghese N."/>
            <person name="Submissions S."/>
        </authorList>
    </citation>
    <scope>NUCLEOTIDE SEQUENCE [LARGE SCALE GENOMIC DNA]</scope>
    <source>
        <strain evidence="2">DSM 25157</strain>
    </source>
</reference>
<accession>A0A1H4FJG7</accession>
<gene>
    <name evidence="1" type="ORF">SAMN05421875_1682</name>
</gene>
<dbReference type="Proteomes" id="UP000199002">
    <property type="component" value="Unassembled WGS sequence"/>
</dbReference>
<keyword evidence="2" id="KW-1185">Reference proteome</keyword>
<evidence type="ECO:0000313" key="1">
    <source>
        <dbReference type="EMBL" id="SEA97444.1"/>
    </source>
</evidence>
<sequence>MRGSRRPLSTIPEPQMLSNRAQEVIRDAMRAIAQDPSGPVPPGDWATRDGMVLMALHWIAFNAGSAGARTLFFSNF</sequence>
<protein>
    <submittedName>
        <fullName evidence="1">Uncharacterized protein</fullName>
    </submittedName>
</protein>
<dbReference type="EMBL" id="FNQJ01000068">
    <property type="protein sequence ID" value="SEA97444.1"/>
    <property type="molecule type" value="Genomic_DNA"/>
</dbReference>
<dbReference type="AlphaFoldDB" id="A0A1H4FJG7"/>
<name>A0A1H4FJG7_9BURK</name>
<proteinExistence type="predicted"/>
<organism evidence="1 2">
    <name type="scientific">Acidovorax soli</name>
    <dbReference type="NCBI Taxonomy" id="592050"/>
    <lineage>
        <taxon>Bacteria</taxon>
        <taxon>Pseudomonadati</taxon>
        <taxon>Pseudomonadota</taxon>
        <taxon>Betaproteobacteria</taxon>
        <taxon>Burkholderiales</taxon>
        <taxon>Comamonadaceae</taxon>
        <taxon>Acidovorax</taxon>
    </lineage>
</organism>
<evidence type="ECO:0000313" key="2">
    <source>
        <dbReference type="Proteomes" id="UP000199002"/>
    </source>
</evidence>